<accession>A0ABN2BQ93</accession>
<organism evidence="3 4">
    <name type="scientific">Dermacoccus barathri</name>
    <dbReference type="NCBI Taxonomy" id="322601"/>
    <lineage>
        <taxon>Bacteria</taxon>
        <taxon>Bacillati</taxon>
        <taxon>Actinomycetota</taxon>
        <taxon>Actinomycetes</taxon>
        <taxon>Micrococcales</taxon>
        <taxon>Dermacoccaceae</taxon>
        <taxon>Dermacoccus</taxon>
    </lineage>
</organism>
<sequence>MRVAAIQLAYTDSEPMAERIHRVASLVESQEGADLVVLPELWSAGGFDYPAWPDKAQDVEGPVAQALSEAAANLGAYVHAGSIIEKSGEPGPEGRGLWNTSMVFDPDGELVGTYRKIHRFGFGNGEPKLLEAGEDVVVLDLDEPSPEDESGSNSVKVGLATCYDLRFPELFRKQVDEGAEIFVIPAAWPAARIAAWRTLLQARAIENQVFVIACNTAGTHAKTEMGGNSAVISPSGEVLAEAGRGERVLTLDIDVDEVRAARESFPVLSDRRL</sequence>
<dbReference type="PROSITE" id="PS01227">
    <property type="entry name" value="UPF0012"/>
    <property type="match status" value="1"/>
</dbReference>
<dbReference type="PANTHER" id="PTHR23088">
    <property type="entry name" value="NITRILASE-RELATED"/>
    <property type="match status" value="1"/>
</dbReference>
<dbReference type="CDD" id="cd07583">
    <property type="entry name" value="nitrilase_5"/>
    <property type="match status" value="1"/>
</dbReference>
<dbReference type="RefSeq" id="WP_346030261.1">
    <property type="nucleotide sequence ID" value="NZ_BAAANV010000037.1"/>
</dbReference>
<dbReference type="GO" id="GO:0016787">
    <property type="term" value="F:hydrolase activity"/>
    <property type="evidence" value="ECO:0007669"/>
    <property type="project" value="UniProtKB-KW"/>
</dbReference>
<reference evidence="3 4" key="1">
    <citation type="journal article" date="2019" name="Int. J. Syst. Evol. Microbiol.">
        <title>The Global Catalogue of Microorganisms (GCM) 10K type strain sequencing project: providing services to taxonomists for standard genome sequencing and annotation.</title>
        <authorList>
            <consortium name="The Broad Institute Genomics Platform"/>
            <consortium name="The Broad Institute Genome Sequencing Center for Infectious Disease"/>
            <person name="Wu L."/>
            <person name="Ma J."/>
        </authorList>
    </citation>
    <scope>NUCLEOTIDE SEQUENCE [LARGE SCALE GENOMIC DNA]</scope>
    <source>
        <strain evidence="3 4">JCM 14588</strain>
    </source>
</reference>
<dbReference type="PROSITE" id="PS50263">
    <property type="entry name" value="CN_HYDROLASE"/>
    <property type="match status" value="1"/>
</dbReference>
<dbReference type="PANTHER" id="PTHR23088:SF27">
    <property type="entry name" value="DEAMINATED GLUTATHIONE AMIDASE"/>
    <property type="match status" value="1"/>
</dbReference>
<dbReference type="Pfam" id="PF00795">
    <property type="entry name" value="CN_hydrolase"/>
    <property type="match status" value="1"/>
</dbReference>
<evidence type="ECO:0000313" key="4">
    <source>
        <dbReference type="Proteomes" id="UP001501288"/>
    </source>
</evidence>
<dbReference type="EMBL" id="BAAANV010000037">
    <property type="protein sequence ID" value="GAA1543391.1"/>
    <property type="molecule type" value="Genomic_DNA"/>
</dbReference>
<evidence type="ECO:0000313" key="3">
    <source>
        <dbReference type="EMBL" id="GAA1543391.1"/>
    </source>
</evidence>
<dbReference type="InterPro" id="IPR036526">
    <property type="entry name" value="C-N_Hydrolase_sf"/>
</dbReference>
<dbReference type="InterPro" id="IPR001110">
    <property type="entry name" value="UPF0012_CS"/>
</dbReference>
<dbReference type="Gene3D" id="3.60.110.10">
    <property type="entry name" value="Carbon-nitrogen hydrolase"/>
    <property type="match status" value="1"/>
</dbReference>
<evidence type="ECO:0000259" key="2">
    <source>
        <dbReference type="PROSITE" id="PS50263"/>
    </source>
</evidence>
<comment type="caution">
    <text evidence="3">The sequence shown here is derived from an EMBL/GenBank/DDBJ whole genome shotgun (WGS) entry which is preliminary data.</text>
</comment>
<comment type="similarity">
    <text evidence="1">Belongs to the carbon-nitrogen hydrolase superfamily. NIT1/NIT2 family.</text>
</comment>
<keyword evidence="3" id="KW-0378">Hydrolase</keyword>
<dbReference type="SUPFAM" id="SSF56317">
    <property type="entry name" value="Carbon-nitrogen hydrolase"/>
    <property type="match status" value="1"/>
</dbReference>
<dbReference type="Proteomes" id="UP001501288">
    <property type="component" value="Unassembled WGS sequence"/>
</dbReference>
<gene>
    <name evidence="3" type="ORF">GCM10009762_16030</name>
</gene>
<feature type="domain" description="CN hydrolase" evidence="2">
    <location>
        <begin position="1"/>
        <end position="255"/>
    </location>
</feature>
<keyword evidence="4" id="KW-1185">Reference proteome</keyword>
<evidence type="ECO:0000256" key="1">
    <source>
        <dbReference type="ARBA" id="ARBA00010613"/>
    </source>
</evidence>
<dbReference type="InterPro" id="IPR003010">
    <property type="entry name" value="C-N_Hydrolase"/>
</dbReference>
<name>A0ABN2BQ93_9MICO</name>
<protein>
    <submittedName>
        <fullName evidence="3">Carbon-nitrogen family hydrolase</fullName>
    </submittedName>
</protein>
<proteinExistence type="inferred from homology"/>